<gene>
    <name evidence="2" type="ORF">FIBRA_08803</name>
</gene>
<feature type="compositionally biased region" description="Low complexity" evidence="1">
    <location>
        <begin position="163"/>
        <end position="177"/>
    </location>
</feature>
<dbReference type="RefSeq" id="XP_012185813.1">
    <property type="nucleotide sequence ID" value="XM_012330423.1"/>
</dbReference>
<keyword evidence="3" id="KW-1185">Reference proteome</keyword>
<dbReference type="GO" id="GO:0003746">
    <property type="term" value="F:translation elongation factor activity"/>
    <property type="evidence" value="ECO:0007669"/>
    <property type="project" value="TreeGrafter"/>
</dbReference>
<dbReference type="AlphaFoldDB" id="J4GXF8"/>
<dbReference type="HOGENOM" id="CLU_034394_1_1_1"/>
<dbReference type="InterPro" id="IPR050055">
    <property type="entry name" value="EF-Tu_GTPase"/>
</dbReference>
<sequence>MFGGRKAESPRVPSPWDPFLPSPPSEEVCKRSRKGVPKLVPEVEEGNVEYKLRLTHITPARFARLVTQLKWRLLEGGGQAYYELGVADSGALIGLSRDDLEESLETLEMMAGEIGASVIVVKEIEVPPVISAMADEAQKYLDPNTGEWTRKMKRKLVYTGDESSLTTTETETELSTTDWTDNDDGLSSTSGLITPADSLRASPYPVNSRPFAHRVSSNPNRPNVQSSPFIAPLDDDLALFSMEPEPAFPSESEDGGAEDEDASIPSIAINLEIASVYKPRPIRNRGHTVPNSFVNGAIPLYGRHARRQKFREKEKKVQPWHKTAVQIETPSVDAPGTMASIPVKQERARSRQLARDKHREEKRRVFLAKSGSIADGDVLSTTVPSPFTNRPAVGDSGVTDLVSGLGAFHVIVDSTTSTAAAGAYPRGDVAAPVDLAEADAQQEKIDIEDREPRLIVEALVVRKLSIEEACLDFGGFQLVSV</sequence>
<name>J4GXF8_9APHY</name>
<reference evidence="2 3" key="1">
    <citation type="journal article" date="2012" name="Appl. Environ. Microbiol.">
        <title>Short-read sequencing for genomic analysis of the brown rot fungus Fibroporia radiculosa.</title>
        <authorList>
            <person name="Tang J.D."/>
            <person name="Perkins A.D."/>
            <person name="Sonstegard T.S."/>
            <person name="Schroeder S.G."/>
            <person name="Burgess S.C."/>
            <person name="Diehl S.V."/>
        </authorList>
    </citation>
    <scope>NUCLEOTIDE SEQUENCE [LARGE SCALE GENOMIC DNA]</scope>
    <source>
        <strain evidence="2 3">TFFH 294</strain>
    </source>
</reference>
<feature type="compositionally biased region" description="Pro residues" evidence="1">
    <location>
        <begin position="12"/>
        <end position="24"/>
    </location>
</feature>
<dbReference type="EMBL" id="HE797377">
    <property type="protein sequence ID" value="CCM06530.1"/>
    <property type="molecule type" value="Genomic_DNA"/>
</dbReference>
<proteinExistence type="predicted"/>
<evidence type="ECO:0008006" key="4">
    <source>
        <dbReference type="Google" id="ProtNLM"/>
    </source>
</evidence>
<evidence type="ECO:0000313" key="3">
    <source>
        <dbReference type="Proteomes" id="UP000006352"/>
    </source>
</evidence>
<dbReference type="OrthoDB" id="248233at2759"/>
<feature type="region of interest" description="Disordered" evidence="1">
    <location>
        <begin position="1"/>
        <end position="29"/>
    </location>
</feature>
<dbReference type="InParanoid" id="J4GXF8"/>
<dbReference type="PANTHER" id="PTHR43721:SF9">
    <property type="entry name" value="GTP-BINDING PROTEIN 1"/>
    <property type="match status" value="1"/>
</dbReference>
<dbReference type="Proteomes" id="UP000006352">
    <property type="component" value="Unassembled WGS sequence"/>
</dbReference>
<evidence type="ECO:0000256" key="1">
    <source>
        <dbReference type="SAM" id="MobiDB-lite"/>
    </source>
</evidence>
<evidence type="ECO:0000313" key="2">
    <source>
        <dbReference type="EMBL" id="CCM06530.1"/>
    </source>
</evidence>
<feature type="region of interest" description="Disordered" evidence="1">
    <location>
        <begin position="163"/>
        <end position="186"/>
    </location>
</feature>
<organism evidence="2 3">
    <name type="scientific">Fibroporia radiculosa</name>
    <dbReference type="NCBI Taxonomy" id="599839"/>
    <lineage>
        <taxon>Eukaryota</taxon>
        <taxon>Fungi</taxon>
        <taxon>Dikarya</taxon>
        <taxon>Basidiomycota</taxon>
        <taxon>Agaricomycotina</taxon>
        <taxon>Agaricomycetes</taxon>
        <taxon>Polyporales</taxon>
        <taxon>Fibroporiaceae</taxon>
        <taxon>Fibroporia</taxon>
    </lineage>
</organism>
<protein>
    <recommendedName>
        <fullName evidence="4">GTP binding protein 2</fullName>
    </recommendedName>
</protein>
<accession>J4GXF8</accession>
<dbReference type="PANTHER" id="PTHR43721">
    <property type="entry name" value="ELONGATION FACTOR TU-RELATED"/>
    <property type="match status" value="1"/>
</dbReference>
<dbReference type="GeneID" id="24101430"/>